<accession>T1GUZ8</accession>
<evidence type="ECO:0000256" key="2">
    <source>
        <dbReference type="ARBA" id="ARBA00022448"/>
    </source>
</evidence>
<dbReference type="EMBL" id="CAQQ02001378">
    <property type="status" value="NOT_ANNOTATED_CDS"/>
    <property type="molecule type" value="Genomic_DNA"/>
</dbReference>
<dbReference type="Gene3D" id="1.10.287.70">
    <property type="match status" value="1"/>
</dbReference>
<name>T1GUZ8_MEGSC</name>
<evidence type="ECO:0000259" key="9">
    <source>
        <dbReference type="Pfam" id="PF07885"/>
    </source>
</evidence>
<dbReference type="EMBL" id="CAQQ02001379">
    <property type="status" value="NOT_ANNOTATED_CDS"/>
    <property type="molecule type" value="Genomic_DNA"/>
</dbReference>
<protein>
    <recommendedName>
        <fullName evidence="9">Potassium channel domain-containing protein</fullName>
    </recommendedName>
</protein>
<dbReference type="SUPFAM" id="SSF81324">
    <property type="entry name" value="Voltage-gated potassium channels"/>
    <property type="match status" value="1"/>
</dbReference>
<keyword evidence="2" id="KW-0813">Transport</keyword>
<comment type="subcellular location">
    <subcellularLocation>
        <location evidence="1">Membrane</location>
        <topology evidence="1">Multi-pass membrane protein</topology>
    </subcellularLocation>
</comment>
<dbReference type="STRING" id="36166.T1GUZ8"/>
<reference evidence="10" key="2">
    <citation type="submission" date="2015-06" db="UniProtKB">
        <authorList>
            <consortium name="EnsemblMetazoa"/>
        </authorList>
    </citation>
    <scope>IDENTIFICATION</scope>
</reference>
<keyword evidence="11" id="KW-1185">Reference proteome</keyword>
<evidence type="ECO:0000313" key="11">
    <source>
        <dbReference type="Proteomes" id="UP000015102"/>
    </source>
</evidence>
<keyword evidence="5" id="KW-0406">Ion transport</keyword>
<dbReference type="PANTHER" id="PTHR11003:SF352">
    <property type="entry name" value="BCDNA.GH04802-RELATED"/>
    <property type="match status" value="1"/>
</dbReference>
<dbReference type="InterPro" id="IPR013099">
    <property type="entry name" value="K_chnl_dom"/>
</dbReference>
<dbReference type="HOGENOM" id="CLU_124632_0_0_1"/>
<dbReference type="EnsemblMetazoa" id="MESCA007571-RA">
    <property type="protein sequence ID" value="MESCA007571-PA"/>
    <property type="gene ID" value="MESCA007571"/>
</dbReference>
<keyword evidence="6 8" id="KW-0472">Membrane</keyword>
<keyword evidence="3 8" id="KW-0812">Transmembrane</keyword>
<feature type="transmembrane region" description="Helical" evidence="8">
    <location>
        <begin position="83"/>
        <end position="106"/>
    </location>
</feature>
<feature type="transmembrane region" description="Helical" evidence="8">
    <location>
        <begin position="144"/>
        <end position="167"/>
    </location>
</feature>
<evidence type="ECO:0000256" key="6">
    <source>
        <dbReference type="ARBA" id="ARBA00023136"/>
    </source>
</evidence>
<dbReference type="Pfam" id="PF07885">
    <property type="entry name" value="Ion_trans_2"/>
    <property type="match status" value="1"/>
</dbReference>
<dbReference type="AlphaFoldDB" id="T1GUZ8"/>
<evidence type="ECO:0000256" key="4">
    <source>
        <dbReference type="ARBA" id="ARBA00022989"/>
    </source>
</evidence>
<dbReference type="PANTHER" id="PTHR11003">
    <property type="entry name" value="POTASSIUM CHANNEL, SUBFAMILY K"/>
    <property type="match status" value="1"/>
</dbReference>
<dbReference type="GO" id="GO:0030322">
    <property type="term" value="P:stabilization of membrane potential"/>
    <property type="evidence" value="ECO:0007669"/>
    <property type="project" value="TreeGrafter"/>
</dbReference>
<dbReference type="Proteomes" id="UP000015102">
    <property type="component" value="Unassembled WGS sequence"/>
</dbReference>
<organism evidence="10 11">
    <name type="scientific">Megaselia scalaris</name>
    <name type="common">Humpbacked fly</name>
    <name type="synonym">Phora scalaris</name>
    <dbReference type="NCBI Taxonomy" id="36166"/>
    <lineage>
        <taxon>Eukaryota</taxon>
        <taxon>Metazoa</taxon>
        <taxon>Ecdysozoa</taxon>
        <taxon>Arthropoda</taxon>
        <taxon>Hexapoda</taxon>
        <taxon>Insecta</taxon>
        <taxon>Pterygota</taxon>
        <taxon>Neoptera</taxon>
        <taxon>Endopterygota</taxon>
        <taxon>Diptera</taxon>
        <taxon>Brachycera</taxon>
        <taxon>Muscomorpha</taxon>
        <taxon>Platypezoidea</taxon>
        <taxon>Phoridae</taxon>
        <taxon>Megaseliini</taxon>
        <taxon>Megaselia</taxon>
    </lineage>
</organism>
<feature type="domain" description="Potassium channel" evidence="9">
    <location>
        <begin position="91"/>
        <end position="168"/>
    </location>
</feature>
<reference evidence="11" key="1">
    <citation type="submission" date="2013-02" db="EMBL/GenBank/DDBJ databases">
        <authorList>
            <person name="Hughes D."/>
        </authorList>
    </citation>
    <scope>NUCLEOTIDE SEQUENCE</scope>
    <source>
        <strain>Durham</strain>
        <strain evidence="11">NC isolate 2 -- Noor lab</strain>
    </source>
</reference>
<keyword evidence="7" id="KW-0407">Ion channel</keyword>
<dbReference type="GO" id="GO:0022841">
    <property type="term" value="F:potassium ion leak channel activity"/>
    <property type="evidence" value="ECO:0007669"/>
    <property type="project" value="TreeGrafter"/>
</dbReference>
<keyword evidence="4 8" id="KW-1133">Transmembrane helix</keyword>
<proteinExistence type="predicted"/>
<evidence type="ECO:0000313" key="10">
    <source>
        <dbReference type="EnsemblMetazoa" id="MESCA007571-PA"/>
    </source>
</evidence>
<evidence type="ECO:0000256" key="3">
    <source>
        <dbReference type="ARBA" id="ARBA00022692"/>
    </source>
</evidence>
<evidence type="ECO:0000256" key="5">
    <source>
        <dbReference type="ARBA" id="ARBA00023065"/>
    </source>
</evidence>
<evidence type="ECO:0000256" key="7">
    <source>
        <dbReference type="ARBA" id="ARBA00023303"/>
    </source>
</evidence>
<dbReference type="GO" id="GO:0015271">
    <property type="term" value="F:outward rectifier potassium channel activity"/>
    <property type="evidence" value="ECO:0007669"/>
    <property type="project" value="TreeGrafter"/>
</dbReference>
<evidence type="ECO:0000256" key="8">
    <source>
        <dbReference type="SAM" id="Phobius"/>
    </source>
</evidence>
<dbReference type="OMA" id="HENVPLV"/>
<dbReference type="InterPro" id="IPR003280">
    <property type="entry name" value="2pore_dom_K_chnl"/>
</dbReference>
<sequence>MIRFFLLEKYDYTGYHNSYQQHQQQQHVPQQKKQHLQQVMPRGVGVDLIEENYDIDEGILDEDDEDEECRTGTRTATKNHENVPLVIVFLILLSYISFGTVIFAFWENWSLIDGAYFCFVTLSTIGYGDFLPKQTLLQQNTPSFQLFACCAYLLLGLVLVAMSFSILENQLLWKCKRIAVRLKLAKD</sequence>
<evidence type="ECO:0000256" key="1">
    <source>
        <dbReference type="ARBA" id="ARBA00004141"/>
    </source>
</evidence>
<dbReference type="GO" id="GO:0005886">
    <property type="term" value="C:plasma membrane"/>
    <property type="evidence" value="ECO:0007669"/>
    <property type="project" value="TreeGrafter"/>
</dbReference>
<dbReference type="EMBL" id="CAQQ02001377">
    <property type="status" value="NOT_ANNOTATED_CDS"/>
    <property type="molecule type" value="Genomic_DNA"/>
</dbReference>